<keyword evidence="2" id="KW-1185">Reference proteome</keyword>
<dbReference type="SUPFAM" id="SSF57184">
    <property type="entry name" value="Growth factor receptor domain"/>
    <property type="match status" value="1"/>
</dbReference>
<accession>A0ABN8J4A6</accession>
<proteinExistence type="predicted"/>
<protein>
    <submittedName>
        <fullName evidence="1">Uncharacterized protein</fullName>
    </submittedName>
</protein>
<sequence>MVTVPTNCPEGQQLVNGVCRDIWQFHPIDQHIKDNAPLNMITVPQNCPPGQELVNGVCREIWRNLPTSPLPPIAEETNFFEELIKRFQYTMYEREKRQVDFVAEEMLALLDKVNTDRNIISVPNQCPIGYKPDILGICRPIFD</sequence>
<evidence type="ECO:0000313" key="1">
    <source>
        <dbReference type="EMBL" id="CAH2073791.1"/>
    </source>
</evidence>
<dbReference type="Proteomes" id="UP000837857">
    <property type="component" value="Chromosome 7"/>
</dbReference>
<feature type="non-terminal residue" evidence="1">
    <location>
        <position position="143"/>
    </location>
</feature>
<dbReference type="EMBL" id="OW152819">
    <property type="protein sequence ID" value="CAH2073791.1"/>
    <property type="molecule type" value="Genomic_DNA"/>
</dbReference>
<dbReference type="InterPro" id="IPR009030">
    <property type="entry name" value="Growth_fac_rcpt_cys_sf"/>
</dbReference>
<gene>
    <name evidence="1" type="ORF">IPOD504_LOCUS15792</name>
</gene>
<reference evidence="1" key="1">
    <citation type="submission" date="2022-03" db="EMBL/GenBank/DDBJ databases">
        <authorList>
            <person name="Martin H S."/>
        </authorList>
    </citation>
    <scope>NUCLEOTIDE SEQUENCE</scope>
</reference>
<organism evidence="1 2">
    <name type="scientific">Iphiclides podalirius</name>
    <name type="common">scarce swallowtail</name>
    <dbReference type="NCBI Taxonomy" id="110791"/>
    <lineage>
        <taxon>Eukaryota</taxon>
        <taxon>Metazoa</taxon>
        <taxon>Ecdysozoa</taxon>
        <taxon>Arthropoda</taxon>
        <taxon>Hexapoda</taxon>
        <taxon>Insecta</taxon>
        <taxon>Pterygota</taxon>
        <taxon>Neoptera</taxon>
        <taxon>Endopterygota</taxon>
        <taxon>Lepidoptera</taxon>
        <taxon>Glossata</taxon>
        <taxon>Ditrysia</taxon>
        <taxon>Papilionoidea</taxon>
        <taxon>Papilionidae</taxon>
        <taxon>Papilioninae</taxon>
        <taxon>Iphiclides</taxon>
    </lineage>
</organism>
<evidence type="ECO:0000313" key="2">
    <source>
        <dbReference type="Proteomes" id="UP000837857"/>
    </source>
</evidence>
<name>A0ABN8J4A6_9NEOP</name>